<sequence length="395" mass="42719">MGAPADPLAAVARLAKPDGGTVYLLGTSHCSHHSAAHAAALVRALSPSAVVVELCESRRHMLRPHASLPPPPPHEEPSHSASSVLSSLSSLLADWTEVISLQYAGIERLSANGTTANEFRAAAAEATRLGAAVVLADRSCELTQRRLRTLVPTSEVVWSMLWEDGAFARDQAYRRMERAHRAQAVSAELLDAADRVARGESAAADDCVRLSRTLHELSEVAVEDTASEYADAVLGELLRRFWCYELIGEPERARLREALDGLHRVDVTCLPLSPTLRKVLLDERDAVLTEKIRTTPGARVVAVVGKAHVRGICDLWDKDTSALCASALEEPRSPVAPRVAAAAMVLSLPLAAYKYRAVRVGLGVSVGAVLVGGAWFTLALRDRLRFFEESQNRVR</sequence>
<dbReference type="Pfam" id="PF01963">
    <property type="entry name" value="TraB_PrgY_gumN"/>
    <property type="match status" value="1"/>
</dbReference>
<proteinExistence type="predicted"/>
<name>A0AB34JZV2_PRYPA</name>
<dbReference type="AlphaFoldDB" id="A0AB34JZV2"/>
<keyword evidence="2" id="KW-1133">Transmembrane helix</keyword>
<protein>
    <recommendedName>
        <fullName evidence="5">TraB domain-containing protein</fullName>
    </recommendedName>
</protein>
<organism evidence="3 4">
    <name type="scientific">Prymnesium parvum</name>
    <name type="common">Toxic golden alga</name>
    <dbReference type="NCBI Taxonomy" id="97485"/>
    <lineage>
        <taxon>Eukaryota</taxon>
        <taxon>Haptista</taxon>
        <taxon>Haptophyta</taxon>
        <taxon>Prymnesiophyceae</taxon>
        <taxon>Prymnesiales</taxon>
        <taxon>Prymnesiaceae</taxon>
        <taxon>Prymnesium</taxon>
    </lineage>
</organism>
<reference evidence="3 4" key="1">
    <citation type="journal article" date="2024" name="Science">
        <title>Giant polyketide synthase enzymes in the biosynthesis of giant marine polyether toxins.</title>
        <authorList>
            <person name="Fallon T.R."/>
            <person name="Shende V.V."/>
            <person name="Wierzbicki I.H."/>
            <person name="Pendleton A.L."/>
            <person name="Watervoot N.F."/>
            <person name="Auber R.P."/>
            <person name="Gonzalez D.J."/>
            <person name="Wisecaver J.H."/>
            <person name="Moore B.S."/>
        </authorList>
    </citation>
    <scope>NUCLEOTIDE SEQUENCE [LARGE SCALE GENOMIC DNA]</scope>
    <source>
        <strain evidence="3 4">12B1</strain>
    </source>
</reference>
<evidence type="ECO:0000313" key="3">
    <source>
        <dbReference type="EMBL" id="KAL1527496.1"/>
    </source>
</evidence>
<dbReference type="EMBL" id="JBGBPQ010000003">
    <property type="protein sequence ID" value="KAL1527496.1"/>
    <property type="molecule type" value="Genomic_DNA"/>
</dbReference>
<dbReference type="InterPro" id="IPR002816">
    <property type="entry name" value="TraB/PrgY/GumN_fam"/>
</dbReference>
<dbReference type="Proteomes" id="UP001515480">
    <property type="component" value="Unassembled WGS sequence"/>
</dbReference>
<evidence type="ECO:0000313" key="4">
    <source>
        <dbReference type="Proteomes" id="UP001515480"/>
    </source>
</evidence>
<gene>
    <name evidence="3" type="ORF">AB1Y20_016161</name>
</gene>
<evidence type="ECO:0000256" key="1">
    <source>
        <dbReference type="SAM" id="MobiDB-lite"/>
    </source>
</evidence>
<keyword evidence="4" id="KW-1185">Reference proteome</keyword>
<keyword evidence="2" id="KW-0472">Membrane</keyword>
<feature type="region of interest" description="Disordered" evidence="1">
    <location>
        <begin position="63"/>
        <end position="82"/>
    </location>
</feature>
<evidence type="ECO:0008006" key="5">
    <source>
        <dbReference type="Google" id="ProtNLM"/>
    </source>
</evidence>
<keyword evidence="2" id="KW-0812">Transmembrane</keyword>
<comment type="caution">
    <text evidence="3">The sequence shown here is derived from an EMBL/GenBank/DDBJ whole genome shotgun (WGS) entry which is preliminary data.</text>
</comment>
<dbReference type="InterPro" id="IPR046345">
    <property type="entry name" value="TraB_PrgY-like"/>
</dbReference>
<dbReference type="PANTHER" id="PTHR21530">
    <property type="entry name" value="PHEROMONE SHUTDOWN PROTEIN"/>
    <property type="match status" value="1"/>
</dbReference>
<evidence type="ECO:0000256" key="2">
    <source>
        <dbReference type="SAM" id="Phobius"/>
    </source>
</evidence>
<dbReference type="PANTHER" id="PTHR21530:SF7">
    <property type="entry name" value="TRAB DOMAIN-CONTAINING PROTEIN"/>
    <property type="match status" value="1"/>
</dbReference>
<feature type="transmembrane region" description="Helical" evidence="2">
    <location>
        <begin position="360"/>
        <end position="380"/>
    </location>
</feature>
<accession>A0AB34JZV2</accession>